<evidence type="ECO:0000313" key="10">
    <source>
        <dbReference type="Proteomes" id="UP001562425"/>
    </source>
</evidence>
<evidence type="ECO:0000256" key="4">
    <source>
        <dbReference type="ARBA" id="ARBA00022989"/>
    </source>
</evidence>
<feature type="transmembrane region" description="Helical" evidence="7">
    <location>
        <begin position="441"/>
        <end position="462"/>
    </location>
</feature>
<feature type="compositionally biased region" description="Pro residues" evidence="6">
    <location>
        <begin position="22"/>
        <end position="34"/>
    </location>
</feature>
<feature type="transmembrane region" description="Helical" evidence="7">
    <location>
        <begin position="514"/>
        <end position="534"/>
    </location>
</feature>
<accession>A0ABD1CKH0</accession>
<dbReference type="AlphaFoldDB" id="A0ABD1CKH0"/>
<dbReference type="InterPro" id="IPR038770">
    <property type="entry name" value="Na+/solute_symporter_sf"/>
</dbReference>
<feature type="transmembrane region" description="Helical" evidence="7">
    <location>
        <begin position="224"/>
        <end position="245"/>
    </location>
</feature>
<dbReference type="EMBL" id="JBEHCU010011315">
    <property type="protein sequence ID" value="KAL1376896.1"/>
    <property type="molecule type" value="Genomic_DNA"/>
</dbReference>
<feature type="transmembrane region" description="Helical" evidence="7">
    <location>
        <begin position="956"/>
        <end position="978"/>
    </location>
</feature>
<dbReference type="Pfam" id="PF00999">
    <property type="entry name" value="Na_H_Exchanger"/>
    <property type="match status" value="2"/>
</dbReference>
<feature type="transmembrane region" description="Helical" evidence="7">
    <location>
        <begin position="289"/>
        <end position="314"/>
    </location>
</feature>
<keyword evidence="10" id="KW-1185">Reference proteome</keyword>
<evidence type="ECO:0000259" key="8">
    <source>
        <dbReference type="Pfam" id="PF00999"/>
    </source>
</evidence>
<feature type="transmembrane region" description="Helical" evidence="7">
    <location>
        <begin position="251"/>
        <end position="277"/>
    </location>
</feature>
<evidence type="ECO:0000256" key="6">
    <source>
        <dbReference type="SAM" id="MobiDB-lite"/>
    </source>
</evidence>
<dbReference type="InterPro" id="IPR051843">
    <property type="entry name" value="CPA1_transporter"/>
</dbReference>
<feature type="transmembrane region" description="Helical" evidence="7">
    <location>
        <begin position="837"/>
        <end position="859"/>
    </location>
</feature>
<feature type="domain" description="Cation/H+ exchanger transmembrane" evidence="8">
    <location>
        <begin position="711"/>
        <end position="1035"/>
    </location>
</feature>
<reference evidence="9 10" key="1">
    <citation type="submission" date="2024-05" db="EMBL/GenBank/DDBJ databases">
        <title>Culex pipiens pipiens assembly and annotation.</title>
        <authorList>
            <person name="Alout H."/>
            <person name="Durand T."/>
        </authorList>
    </citation>
    <scope>NUCLEOTIDE SEQUENCE [LARGE SCALE GENOMIC DNA]</scope>
    <source>
        <strain evidence="9">HA-2024</strain>
        <tissue evidence="9">Whole body</tissue>
    </source>
</reference>
<proteinExistence type="inferred from homology"/>
<dbReference type="PANTHER" id="PTHR31102:SF21">
    <property type="entry name" value="NA[+]_H[+] HYDROGEN ANTIPORTER 2, ISOFORM B"/>
    <property type="match status" value="1"/>
</dbReference>
<feature type="transmembrane region" description="Helical" evidence="7">
    <location>
        <begin position="144"/>
        <end position="174"/>
    </location>
</feature>
<keyword evidence="4 7" id="KW-1133">Transmembrane helix</keyword>
<comment type="subcellular location">
    <subcellularLocation>
        <location evidence="1">Membrane</location>
        <topology evidence="1">Multi-pass membrane protein</topology>
    </subcellularLocation>
</comment>
<evidence type="ECO:0000256" key="5">
    <source>
        <dbReference type="ARBA" id="ARBA00023136"/>
    </source>
</evidence>
<evidence type="ECO:0000256" key="7">
    <source>
        <dbReference type="SAM" id="Phobius"/>
    </source>
</evidence>
<keyword evidence="5 7" id="KW-0472">Membrane</keyword>
<feature type="domain" description="Cation/H+ exchanger transmembrane" evidence="8">
    <location>
        <begin position="155"/>
        <end position="526"/>
    </location>
</feature>
<name>A0ABD1CKH0_CULPP</name>
<evidence type="ECO:0000256" key="3">
    <source>
        <dbReference type="ARBA" id="ARBA00022692"/>
    </source>
</evidence>
<feature type="transmembrane region" description="Helical" evidence="7">
    <location>
        <begin position="653"/>
        <end position="672"/>
    </location>
</feature>
<feature type="transmembrane region" description="Helical" evidence="7">
    <location>
        <begin position="684"/>
        <end position="704"/>
    </location>
</feature>
<evidence type="ECO:0000313" key="9">
    <source>
        <dbReference type="EMBL" id="KAL1376896.1"/>
    </source>
</evidence>
<feature type="transmembrane region" description="Helical" evidence="7">
    <location>
        <begin position="115"/>
        <end position="132"/>
    </location>
</feature>
<feature type="transmembrane region" description="Helical" evidence="7">
    <location>
        <begin position="630"/>
        <end position="647"/>
    </location>
</feature>
<feature type="transmembrane region" description="Helical" evidence="7">
    <location>
        <begin position="766"/>
        <end position="785"/>
    </location>
</feature>
<feature type="region of interest" description="Disordered" evidence="6">
    <location>
        <begin position="1"/>
        <end position="46"/>
    </location>
</feature>
<feature type="transmembrane region" description="Helical" evidence="7">
    <location>
        <begin position="871"/>
        <end position="888"/>
    </location>
</feature>
<comment type="caution">
    <text evidence="9">The sequence shown here is derived from an EMBL/GenBank/DDBJ whole genome shotgun (WGS) entry which is preliminary data.</text>
</comment>
<feature type="transmembrane region" description="Helical" evidence="7">
    <location>
        <begin position="1029"/>
        <end position="1052"/>
    </location>
</feature>
<dbReference type="Proteomes" id="UP001562425">
    <property type="component" value="Unassembled WGS sequence"/>
</dbReference>
<gene>
    <name evidence="9" type="ORF">pipiens_004279</name>
</gene>
<feature type="compositionally biased region" description="Low complexity" evidence="6">
    <location>
        <begin position="35"/>
        <end position="44"/>
    </location>
</feature>
<dbReference type="GO" id="GO:0016020">
    <property type="term" value="C:membrane"/>
    <property type="evidence" value="ECO:0007669"/>
    <property type="project" value="UniProtKB-SubCell"/>
</dbReference>
<feature type="transmembrane region" description="Helical" evidence="7">
    <location>
        <begin position="990"/>
        <end position="1009"/>
    </location>
</feature>
<organism evidence="9 10">
    <name type="scientific">Culex pipiens pipiens</name>
    <name type="common">Northern house mosquito</name>
    <dbReference type="NCBI Taxonomy" id="38569"/>
    <lineage>
        <taxon>Eukaryota</taxon>
        <taxon>Metazoa</taxon>
        <taxon>Ecdysozoa</taxon>
        <taxon>Arthropoda</taxon>
        <taxon>Hexapoda</taxon>
        <taxon>Insecta</taxon>
        <taxon>Pterygota</taxon>
        <taxon>Neoptera</taxon>
        <taxon>Endopterygota</taxon>
        <taxon>Diptera</taxon>
        <taxon>Nematocera</taxon>
        <taxon>Culicoidea</taxon>
        <taxon>Culicidae</taxon>
        <taxon>Culicinae</taxon>
        <taxon>Culicini</taxon>
        <taxon>Culex</taxon>
        <taxon>Culex</taxon>
    </lineage>
</organism>
<evidence type="ECO:0000256" key="1">
    <source>
        <dbReference type="ARBA" id="ARBA00004141"/>
    </source>
</evidence>
<protein>
    <recommendedName>
        <fullName evidence="8">Cation/H+ exchanger transmembrane domain-containing protein</fullName>
    </recommendedName>
</protein>
<feature type="transmembrane region" description="Helical" evidence="7">
    <location>
        <begin position="358"/>
        <end position="376"/>
    </location>
</feature>
<feature type="transmembrane region" description="Helical" evidence="7">
    <location>
        <begin position="326"/>
        <end position="346"/>
    </location>
</feature>
<dbReference type="Gene3D" id="1.20.1530.20">
    <property type="match status" value="2"/>
</dbReference>
<feature type="transmembrane region" description="Helical" evidence="7">
    <location>
        <begin position="805"/>
        <end position="831"/>
    </location>
</feature>
<keyword evidence="3 7" id="KW-0812">Transmembrane</keyword>
<comment type="similarity">
    <text evidence="2">Belongs to the monovalent cation:proton antiporter 1 (CPA1) transporter (TC 2.A.36) family.</text>
</comment>
<sequence>MKHKQKVYITSVDDSESSNRAPTPPVQRTPPPSPEQLKQQQQHPQPIPSIDLTMALSDKYGVGGSYDDNGGSADEMQQINATSLTSPGMTSRESSIKGHDGAGCAKGWANWSQPLTLLAVFVLLWGVAYSILPRELTDPDTPMMRLCFLFIGAQVAGVLCTLVGLPDMLGMLFWGVLYTNVGLADFKGLLRVEAFLRDMSLINIMLLAGLGLDYDALKKLFRIIMQLTLIPTAAEVVAITVLSHYLLDLPWLWGVLLGLVITAISPNVVVTVMLRLAEQGLGKSKGIRTMILATTSCNDVLAIFLFGVILGVIFSTGNLTSQILQGPIGIVIGLVFGGACGLLLLYLPSYQAKYTNGLRFTVTILAGTLAVVGSRLVGYPSAGALGCIMTSFVAGTGWKRRLDYDTNEVGAYLDLLWKFLKPVSFSLIGKEVNFDVLEGSMVLYGTITLLVAVVFRLVFSYFSTLGSDLNWKEKAYVTLSGFPKATVQAALGPAALDLARSLNATDELERAQTVLIVTVVAIILTAPLGALLMVKLAPKWLKKDPVGEDKQAYITTVVDPENLQRAPTQHPQPIPSIDLTMTLNKFSGYIEHGSIEEIQQINGLKRSDSSKKDKNSSTLSKIWIPRSQSVGLAITFLLLWGVAYSVLPGDLTYPDSALLRFCFLFIGAYIAGELTMACDLSEMVGAFFFGVLYANLGLADFHGYTKLEGFLGDMTVVGILLCAGQGTEYEALKMQGRFIVQLAVFPSIVEVSIVATMSHYLLELPWLWGVLLGLLVTAISPNVIVTMMRRLAELKMGTEKGLRTIMINTTALNDIIVIYLFVLVTGVLFSTDDLTTLIIQGPIGMAIGLCYGCFCGLMLQHVPSFKALYSNGLRFTMVAAAGTLAIVGSRTIGYPSAGNVGCISTAFVASALWKRRADFATSEVSLYTGLFWKFWKIVSFALVGKEVRLELLQDEVALYGLVILLVAAVFRLLFSFLSTLGSNLDWREKLYVTVSGLPKSMVPAAFGPMVLRMCQARNNAEEMQLAHTMMVVCAVDILLTLPLSALLMFKLAPAWIKKDRRA</sequence>
<dbReference type="InterPro" id="IPR006153">
    <property type="entry name" value="Cation/H_exchanger_TM"/>
</dbReference>
<evidence type="ECO:0000256" key="2">
    <source>
        <dbReference type="ARBA" id="ARBA00007367"/>
    </source>
</evidence>
<dbReference type="PANTHER" id="PTHR31102">
    <property type="match status" value="1"/>
</dbReference>